<keyword evidence="2 4" id="KW-0413">Isomerase</keyword>
<dbReference type="OrthoDB" id="9788221at2"/>
<comment type="caution">
    <text evidence="4">The sequence shown here is derived from an EMBL/GenBank/DDBJ whole genome shotgun (WGS) entry which is preliminary data.</text>
</comment>
<dbReference type="EMBL" id="CYGY02000068">
    <property type="protein sequence ID" value="SIT49432.1"/>
    <property type="molecule type" value="Genomic_DNA"/>
</dbReference>
<dbReference type="InterPro" id="IPR003719">
    <property type="entry name" value="Phenazine_PhzF-like"/>
</dbReference>
<evidence type="ECO:0000313" key="5">
    <source>
        <dbReference type="Proteomes" id="UP000195569"/>
    </source>
</evidence>
<dbReference type="Proteomes" id="UP000195569">
    <property type="component" value="Unassembled WGS sequence"/>
</dbReference>
<evidence type="ECO:0000256" key="2">
    <source>
        <dbReference type="ARBA" id="ARBA00023235"/>
    </source>
</evidence>
<dbReference type="PANTHER" id="PTHR13774">
    <property type="entry name" value="PHENAZINE BIOSYNTHESIS PROTEIN"/>
    <property type="match status" value="1"/>
</dbReference>
<evidence type="ECO:0000256" key="1">
    <source>
        <dbReference type="ARBA" id="ARBA00008270"/>
    </source>
</evidence>
<dbReference type="PANTHER" id="PTHR13774:SF17">
    <property type="entry name" value="PHENAZINE BIOSYNTHESIS-LIKE DOMAIN-CONTAINING PROTEIN"/>
    <property type="match status" value="1"/>
</dbReference>
<name>A0A1N7SQ14_9BURK</name>
<dbReference type="RefSeq" id="WP_087738423.1">
    <property type="nucleotide sequence ID" value="NZ_CYGY02000068.1"/>
</dbReference>
<dbReference type="SUPFAM" id="SSF54506">
    <property type="entry name" value="Diaminopimelate epimerase-like"/>
    <property type="match status" value="1"/>
</dbReference>
<sequence>MNTTKDLPIWQVDAFSSMVFGGNPAAVVAIPGAWPPDHVLQAIAAENNVSETAFFRLDASPVPLRWFTPILEVPLCGHATLAAAAVMHEALGLVHAGSVVEFATASGPLYVRIGSRHYVLDFPARSTSPTTMKKEALERILGAAVKEVWESMDRYVCVLADEAAVQAVEPDLAAASALPLPGLLVTAPGDRCDFVSRYFAPAKGVPEDPVTGTSHCTLTPFWGQRLGKTSLGARQLSRRGGQIECSIHGDRVHLTGACRFYLRGSITVPAVA</sequence>
<keyword evidence="5" id="KW-1185">Reference proteome</keyword>
<dbReference type="GO" id="GO:0005737">
    <property type="term" value="C:cytoplasm"/>
    <property type="evidence" value="ECO:0007669"/>
    <property type="project" value="TreeGrafter"/>
</dbReference>
<dbReference type="NCBIfam" id="TIGR00654">
    <property type="entry name" value="PhzF_family"/>
    <property type="match status" value="1"/>
</dbReference>
<reference evidence="4" key="1">
    <citation type="submission" date="2016-12" db="EMBL/GenBank/DDBJ databases">
        <authorList>
            <person name="Moulin L."/>
        </authorList>
    </citation>
    <scope>NUCLEOTIDE SEQUENCE [LARGE SCALE GENOMIC DNA]</scope>
    <source>
        <strain evidence="4">STM 7183</strain>
    </source>
</reference>
<dbReference type="Gene3D" id="3.10.310.10">
    <property type="entry name" value="Diaminopimelate Epimerase, Chain A, domain 1"/>
    <property type="match status" value="2"/>
</dbReference>
<protein>
    <submittedName>
        <fullName evidence="4">Enzyme</fullName>
        <ecNumber evidence="4">5.1.-.-</ecNumber>
    </submittedName>
</protein>
<dbReference type="Pfam" id="PF02567">
    <property type="entry name" value="PhzC-PhzF"/>
    <property type="match status" value="1"/>
</dbReference>
<dbReference type="EC" id="5.1.-.-" evidence="4"/>
<dbReference type="AlphaFoldDB" id="A0A1N7SQ14"/>
<evidence type="ECO:0000313" key="4">
    <source>
        <dbReference type="EMBL" id="SIT49432.1"/>
    </source>
</evidence>
<dbReference type="PIRSF" id="PIRSF016184">
    <property type="entry name" value="PhzC_PhzF"/>
    <property type="match status" value="1"/>
</dbReference>
<proteinExistence type="inferred from homology"/>
<dbReference type="GO" id="GO:0016853">
    <property type="term" value="F:isomerase activity"/>
    <property type="evidence" value="ECO:0007669"/>
    <property type="project" value="UniProtKB-KW"/>
</dbReference>
<accession>A0A1N7SQ14</accession>
<organism evidence="4 5">
    <name type="scientific">Paraburkholderia piptadeniae</name>
    <dbReference type="NCBI Taxonomy" id="1701573"/>
    <lineage>
        <taxon>Bacteria</taxon>
        <taxon>Pseudomonadati</taxon>
        <taxon>Pseudomonadota</taxon>
        <taxon>Betaproteobacteria</taxon>
        <taxon>Burkholderiales</taxon>
        <taxon>Burkholderiaceae</taxon>
        <taxon>Paraburkholderia</taxon>
    </lineage>
</organism>
<gene>
    <name evidence="4" type="ORF">BN2476_680136</name>
</gene>
<feature type="active site" evidence="3">
    <location>
        <position position="51"/>
    </location>
</feature>
<evidence type="ECO:0000256" key="3">
    <source>
        <dbReference type="PIRSR" id="PIRSR016184-1"/>
    </source>
</evidence>
<comment type="similarity">
    <text evidence="1">Belongs to the PhzF family.</text>
</comment>